<dbReference type="Gene3D" id="1.10.1380.10">
    <property type="entry name" value="Neutral endopeptidase , domain2"/>
    <property type="match status" value="2"/>
</dbReference>
<dbReference type="GO" id="GO:0008237">
    <property type="term" value="F:metallopeptidase activity"/>
    <property type="evidence" value="ECO:0007669"/>
    <property type="project" value="InterPro"/>
</dbReference>
<evidence type="ECO:0000313" key="1">
    <source>
        <dbReference type="EMBL" id="KAK8767587.1"/>
    </source>
</evidence>
<dbReference type="Gene3D" id="3.40.390.10">
    <property type="entry name" value="Collagenase (Catalytic Domain)"/>
    <property type="match status" value="2"/>
</dbReference>
<dbReference type="SUPFAM" id="SSF55486">
    <property type="entry name" value="Metalloproteases ('zincins'), catalytic domain"/>
    <property type="match status" value="1"/>
</dbReference>
<name>A0AAQ4DYP7_AMBAM</name>
<dbReference type="Proteomes" id="UP001321473">
    <property type="component" value="Unassembled WGS sequence"/>
</dbReference>
<dbReference type="InterPro" id="IPR042089">
    <property type="entry name" value="Peptidase_M13_dom_2"/>
</dbReference>
<organism evidence="1 2">
    <name type="scientific">Amblyomma americanum</name>
    <name type="common">Lone star tick</name>
    <dbReference type="NCBI Taxonomy" id="6943"/>
    <lineage>
        <taxon>Eukaryota</taxon>
        <taxon>Metazoa</taxon>
        <taxon>Ecdysozoa</taxon>
        <taxon>Arthropoda</taxon>
        <taxon>Chelicerata</taxon>
        <taxon>Arachnida</taxon>
        <taxon>Acari</taxon>
        <taxon>Parasitiformes</taxon>
        <taxon>Ixodida</taxon>
        <taxon>Ixodoidea</taxon>
        <taxon>Ixodidae</taxon>
        <taxon>Amblyomminae</taxon>
        <taxon>Amblyomma</taxon>
    </lineage>
</organism>
<dbReference type="InterPro" id="IPR024079">
    <property type="entry name" value="MetalloPept_cat_dom_sf"/>
</dbReference>
<dbReference type="AlphaFoldDB" id="A0AAQ4DYP7"/>
<keyword evidence="2" id="KW-1185">Reference proteome</keyword>
<sequence length="640" mass="72326">MMASRKAKMLIAGDAEASEGLKTARCIDLATAWFRPVLYYMTDTEFFTAEKKRAVNSFLHGVTLQMQSSLKAITWIDERTRRIMERKLRDLRVLAWLELLQNSAAPGLDQSSGAFSNFWEDPKKQEFLENWIAAASQRLRENGAGRLLHEEKYSLASPHPGVLYGYLSDRETVPHAAIAQPLFHFQKETGVLRPASFGGLVTAFLDTPIRMFDLQPLRCRRAKRVDHSQASQHRARGPCHAIDRRQRDWCAAVHTTVARLEPFLSNLNGYPLSKTILSAFNASGIHAYCRVIISSHRYLVAADWLLGKFGRRQLLENIAWWFTQICALMASLKARVLIADDVAGSEVLKAARYIDLTTAWFGLALYNATGTEYLPADRRRTVDSFLHGVNLKTQSSLKATTWIDKRTRRIMERSLRDLRVVAWLEQLQSSADPGLDQSSGVFSNFWEDPKKSTIARHLSIERVVLATLSTGVNETGRAAVHTTVARLEPLLKKLNGYPLPKAILFAFNASGIQAHSRVYISSRGYLVSADWILGKFGRRQLLHPFAWSFALICAVMASRKARVLIAGDGKGSEVLNTARCIDLSTAWFGPALYYTTDTWYFTAEKRRAVNSFLHGVIVQTQSSLKVMTWIDERKRRIMER</sequence>
<evidence type="ECO:0000313" key="2">
    <source>
        <dbReference type="Proteomes" id="UP001321473"/>
    </source>
</evidence>
<gene>
    <name evidence="1" type="ORF">V5799_005629</name>
</gene>
<comment type="caution">
    <text evidence="1">The sequence shown here is derived from an EMBL/GenBank/DDBJ whole genome shotgun (WGS) entry which is preliminary data.</text>
</comment>
<accession>A0AAQ4DYP7</accession>
<protein>
    <submittedName>
        <fullName evidence="1">Uncharacterized protein</fullName>
    </submittedName>
</protein>
<proteinExistence type="predicted"/>
<reference evidence="1 2" key="1">
    <citation type="journal article" date="2023" name="Arcadia Sci">
        <title>De novo assembly of a long-read Amblyomma americanum tick genome.</title>
        <authorList>
            <person name="Chou S."/>
            <person name="Poskanzer K.E."/>
            <person name="Rollins M."/>
            <person name="Thuy-Boun P.S."/>
        </authorList>
    </citation>
    <scope>NUCLEOTIDE SEQUENCE [LARGE SCALE GENOMIC DNA]</scope>
    <source>
        <strain evidence="1">F_SG_1</strain>
        <tissue evidence="1">Salivary glands</tissue>
    </source>
</reference>
<dbReference type="EMBL" id="JARKHS020025325">
    <property type="protein sequence ID" value="KAK8767587.1"/>
    <property type="molecule type" value="Genomic_DNA"/>
</dbReference>